<dbReference type="Proteomes" id="UP000034333">
    <property type="component" value="Unassembled WGS sequence"/>
</dbReference>
<name>A0A0G0HAS2_9BACT</name>
<reference evidence="1 2" key="1">
    <citation type="journal article" date="2015" name="Nature">
        <title>rRNA introns, odd ribosomes, and small enigmatic genomes across a large radiation of phyla.</title>
        <authorList>
            <person name="Brown C.T."/>
            <person name="Hug L.A."/>
            <person name="Thomas B.C."/>
            <person name="Sharon I."/>
            <person name="Castelle C.J."/>
            <person name="Singh A."/>
            <person name="Wilkins M.J."/>
            <person name="Williams K.H."/>
            <person name="Banfield J.F."/>
        </authorList>
    </citation>
    <scope>NUCLEOTIDE SEQUENCE [LARGE SCALE GENOMIC DNA]</scope>
</reference>
<accession>A0A0G0HAS2</accession>
<protein>
    <submittedName>
        <fullName evidence="1">Uncharacterized protein</fullName>
    </submittedName>
</protein>
<evidence type="ECO:0000313" key="2">
    <source>
        <dbReference type="Proteomes" id="UP000034333"/>
    </source>
</evidence>
<dbReference type="AlphaFoldDB" id="A0A0G0HAS2"/>
<organism evidence="1 2">
    <name type="scientific">Candidatus Magasanikbacteria bacterium GW2011_GWA2_37_8</name>
    <dbReference type="NCBI Taxonomy" id="1619036"/>
    <lineage>
        <taxon>Bacteria</taxon>
        <taxon>Candidatus Magasanikiibacteriota</taxon>
    </lineage>
</organism>
<gene>
    <name evidence="1" type="ORF">US58_C0038G0004</name>
</gene>
<comment type="caution">
    <text evidence="1">The sequence shown here is derived from an EMBL/GenBank/DDBJ whole genome shotgun (WGS) entry which is preliminary data.</text>
</comment>
<dbReference type="STRING" id="1619036.US58_C0038G0004"/>
<evidence type="ECO:0000313" key="1">
    <source>
        <dbReference type="EMBL" id="KKQ39232.1"/>
    </source>
</evidence>
<sequence length="157" mass="18582">MKQLKLKNLRRDTRIAVLLVFFLFLVLLIRANAVLSFTKIFLELRTIDGAFTIVYKDGESEYKTSLDETSCDFSSSKNLNYIDSKRLAFVLAGEEFNYEKSVHTKENPTEYYLKVEKDNEIYEYYYTPDKLPRNLAIISEIMLSPWQKELKKYNFQV</sequence>
<dbReference type="EMBL" id="LBTN01000038">
    <property type="protein sequence ID" value="KKQ39232.1"/>
    <property type="molecule type" value="Genomic_DNA"/>
</dbReference>
<proteinExistence type="predicted"/>